<organism evidence="1 2">
    <name type="scientific">Niastella caeni</name>
    <dbReference type="NCBI Taxonomy" id="2569763"/>
    <lineage>
        <taxon>Bacteria</taxon>
        <taxon>Pseudomonadati</taxon>
        <taxon>Bacteroidota</taxon>
        <taxon>Chitinophagia</taxon>
        <taxon>Chitinophagales</taxon>
        <taxon>Chitinophagaceae</taxon>
        <taxon>Niastella</taxon>
    </lineage>
</organism>
<proteinExistence type="predicted"/>
<sequence length="132" mass="14967">MTNQINSYKELLQEKARLKALLAEQEVLIKEDWQAIKHDLQPAVLVGSTLRKLLTRKGGITAAHLGINLLADGFVKKVLLGRTKWLIRWLVPFLIKNYASHLVDEPGSWLHKIKTMFGKNGKMHQETGMDAV</sequence>
<evidence type="ECO:0000313" key="2">
    <source>
        <dbReference type="Proteomes" id="UP000306918"/>
    </source>
</evidence>
<reference evidence="1 2" key="1">
    <citation type="submission" date="2019-04" db="EMBL/GenBank/DDBJ databases">
        <title>Niastella caeni sp. nov., isolated from activated sludge.</title>
        <authorList>
            <person name="Sheng M."/>
        </authorList>
    </citation>
    <scope>NUCLEOTIDE SEQUENCE [LARGE SCALE GENOMIC DNA]</scope>
    <source>
        <strain evidence="1 2">HX-2-15</strain>
    </source>
</reference>
<dbReference type="Proteomes" id="UP000306918">
    <property type="component" value="Unassembled WGS sequence"/>
</dbReference>
<keyword evidence="2" id="KW-1185">Reference proteome</keyword>
<comment type="caution">
    <text evidence="1">The sequence shown here is derived from an EMBL/GenBank/DDBJ whole genome shotgun (WGS) entry which is preliminary data.</text>
</comment>
<dbReference type="EMBL" id="STFF01000005">
    <property type="protein sequence ID" value="THU37143.1"/>
    <property type="molecule type" value="Genomic_DNA"/>
</dbReference>
<gene>
    <name evidence="1" type="ORF">FAM09_19530</name>
</gene>
<name>A0A4S8HPA8_9BACT</name>
<dbReference type="AlphaFoldDB" id="A0A4S8HPA8"/>
<protein>
    <submittedName>
        <fullName evidence="1">Uncharacterized protein</fullName>
    </submittedName>
</protein>
<evidence type="ECO:0000313" key="1">
    <source>
        <dbReference type="EMBL" id="THU37143.1"/>
    </source>
</evidence>
<dbReference type="OrthoDB" id="673259at2"/>
<accession>A0A4S8HPA8</accession>
<dbReference type="RefSeq" id="WP_136578817.1">
    <property type="nucleotide sequence ID" value="NZ_STFF01000005.1"/>
</dbReference>